<keyword evidence="3" id="KW-0175">Coiled coil</keyword>
<reference evidence="9" key="1">
    <citation type="submission" date="2022-10" db="EMBL/GenBank/DDBJ databases">
        <authorList>
            <person name="Chen Y."/>
            <person name="Dougan E. K."/>
            <person name="Chan C."/>
            <person name="Rhodes N."/>
            <person name="Thang M."/>
        </authorList>
    </citation>
    <scope>NUCLEOTIDE SEQUENCE</scope>
</reference>
<feature type="compositionally biased region" description="Low complexity" evidence="6">
    <location>
        <begin position="650"/>
        <end position="669"/>
    </location>
</feature>
<dbReference type="InterPro" id="IPR027417">
    <property type="entry name" value="P-loop_NTPase"/>
</dbReference>
<feature type="compositionally biased region" description="Basic and acidic residues" evidence="6">
    <location>
        <begin position="1004"/>
        <end position="1028"/>
    </location>
</feature>
<evidence type="ECO:0000313" key="10">
    <source>
        <dbReference type="EMBL" id="CAL4760223.1"/>
    </source>
</evidence>
<comment type="caution">
    <text evidence="9">The sequence shown here is derived from an EMBL/GenBank/DDBJ whole genome shotgun (WGS) entry which is preliminary data.</text>
</comment>
<dbReference type="AlphaFoldDB" id="A0A9P1BJV0"/>
<keyword evidence="4 5" id="KW-0505">Motor protein</keyword>
<dbReference type="InterPro" id="IPR001752">
    <property type="entry name" value="Kinesin_motor_dom"/>
</dbReference>
<dbReference type="GO" id="GO:0008017">
    <property type="term" value="F:microtubule binding"/>
    <property type="evidence" value="ECO:0007669"/>
    <property type="project" value="InterPro"/>
</dbReference>
<dbReference type="GO" id="GO:0007018">
    <property type="term" value="P:microtubule-based movement"/>
    <property type="evidence" value="ECO:0007669"/>
    <property type="project" value="InterPro"/>
</dbReference>
<dbReference type="EMBL" id="CAMXCT030000042">
    <property type="protein sequence ID" value="CAL4760223.1"/>
    <property type="molecule type" value="Genomic_DNA"/>
</dbReference>
<evidence type="ECO:0000256" key="4">
    <source>
        <dbReference type="ARBA" id="ARBA00023175"/>
    </source>
</evidence>
<evidence type="ECO:0000256" key="1">
    <source>
        <dbReference type="ARBA" id="ARBA00022741"/>
    </source>
</evidence>
<dbReference type="PROSITE" id="PS50067">
    <property type="entry name" value="KINESIN_MOTOR_2"/>
    <property type="match status" value="1"/>
</dbReference>
<dbReference type="SUPFAM" id="SSF49879">
    <property type="entry name" value="SMAD/FHA domain"/>
    <property type="match status" value="1"/>
</dbReference>
<keyword evidence="1 5" id="KW-0547">Nucleotide-binding</keyword>
<sequence length="1099" mass="120157">MAEECSVVVGVRIRPFNDREKTLNAQLCVDVDGPTTILQNPPEMALESGKGKEAKRFTFDASFWSHDGFQVGSDGYCSPAAGSRYADQRTVFETFGRRILDSAWEGYHCCLFAYGQTGAGKSYSMVGYGANKGIVPISCEEIFKRISANTDTNLTYEVMVSMVEIYNEQVQDLLVPPKDRPKKGLEIRESQQLGIYIAGVSRRPVDSYASIEAVVEEGTENRTVGATLMNATSSRAHTVLTIEFKQVSQAAGQQGQKLSLINLVDLAGSEKAGQTGASGDRLKEGCAINKSLSALGNVIEKLADKATGKAKPGAVIPYRDSKLTRLLQNALGGSSKTVMICAISPASSNYEETLSTLRYADRAKRIKNSASINENPQDKLIRQLREENEKLRNMVGGGSPGANTGPSDEEMMLKQSEIAALEQALTEMQKSFADRLAEEKKANTKKEKSSDIKFPHIANLNEDLLLTAKLKFAFKEGKTRVGRGSQEDGDANAPEVALQVPGIHQEHAIVENNAGVVSLKANDAEAAATTFVNGTALQAGVAVTLSHGDRLAFGQCIFVFVEPSKGKVAELINSGQVTYAAARKELQGDVTGPSEEELKASKQLAEELERKAREAEEAKVKAKAEAEALMRQREEEFRLQMDQKQKQWEQEMQQRQAAEASEQAAAAEQARVHAEELSRLQQDFEARQKKAEEAAQHKIEELEKKAKKAAAEEEGHRQHELAMQKLEEQLMTVMPLVKEANLIIQELQRPHRLETKMHCELTAEGKSGAVNVAAAVMLNGVRLFEWNPETLENRVFILRELLQRAEEEGLEAVQDLPNEEDPLWDPIEVERLVGVAQVLLEGVLLQVENKVDARILSSEGQAVGSLTVEIVPIAKDGSLGIPDEEVVEEPEELLGSCMKFLVSVPGASGLPEDFTGHQSCIGNKALANDVRVEYNYFIDEKPHKLPTVFGHNCNPDFKYSHTFVQDPVTSRFLEYLQSKLVFRVYGRDAAAAEAAEELSRASIKKQEEAEQLKAKAEAERSTEQEKEPAPAPPPNLPGEVSQGGLANVGPQAAAEPDSPKAPEVPQEKSQASLRLAAEKAVDARNQPAPPSKSRACIIL</sequence>
<evidence type="ECO:0000256" key="2">
    <source>
        <dbReference type="ARBA" id="ARBA00022840"/>
    </source>
</evidence>
<feature type="domain" description="Kinesin motor" evidence="8">
    <location>
        <begin position="6"/>
        <end position="366"/>
    </location>
</feature>
<dbReference type="PROSITE" id="PS50006">
    <property type="entry name" value="FHA_DOMAIN"/>
    <property type="match status" value="1"/>
</dbReference>
<dbReference type="Gene3D" id="2.60.200.20">
    <property type="match status" value="1"/>
</dbReference>
<evidence type="ECO:0000256" key="3">
    <source>
        <dbReference type="ARBA" id="ARBA00023054"/>
    </source>
</evidence>
<dbReference type="PRINTS" id="PR00380">
    <property type="entry name" value="KINESINHEAVY"/>
</dbReference>
<protein>
    <submittedName>
        <fullName evidence="10">Kinesin motor domain-containing protein</fullName>
    </submittedName>
</protein>
<evidence type="ECO:0000256" key="6">
    <source>
        <dbReference type="SAM" id="MobiDB-lite"/>
    </source>
</evidence>
<gene>
    <name evidence="9" type="ORF">C1SCF055_LOCUS1446</name>
</gene>
<dbReference type="EMBL" id="CAMXCT010000042">
    <property type="protein sequence ID" value="CAI3972911.1"/>
    <property type="molecule type" value="Genomic_DNA"/>
</dbReference>
<evidence type="ECO:0000313" key="11">
    <source>
        <dbReference type="Proteomes" id="UP001152797"/>
    </source>
</evidence>
<reference evidence="10 11" key="2">
    <citation type="submission" date="2024-05" db="EMBL/GenBank/DDBJ databases">
        <authorList>
            <person name="Chen Y."/>
            <person name="Shah S."/>
            <person name="Dougan E. K."/>
            <person name="Thang M."/>
            <person name="Chan C."/>
        </authorList>
    </citation>
    <scope>NUCLEOTIDE SEQUENCE [LARGE SCALE GENOMIC DNA]</scope>
</reference>
<dbReference type="EMBL" id="CAMXCT020000042">
    <property type="protein sequence ID" value="CAL1126286.1"/>
    <property type="molecule type" value="Genomic_DNA"/>
</dbReference>
<accession>A0A9P1BJV0</accession>
<comment type="similarity">
    <text evidence="5">Belongs to the TRAFAC class myosin-kinesin ATPase superfamily. Kinesin family.</text>
</comment>
<evidence type="ECO:0000259" key="8">
    <source>
        <dbReference type="PROSITE" id="PS50067"/>
    </source>
</evidence>
<dbReference type="InterPro" id="IPR008984">
    <property type="entry name" value="SMAD_FHA_dom_sf"/>
</dbReference>
<dbReference type="GO" id="GO:0005524">
    <property type="term" value="F:ATP binding"/>
    <property type="evidence" value="ECO:0007669"/>
    <property type="project" value="UniProtKB-UniRule"/>
</dbReference>
<dbReference type="Pfam" id="PF00498">
    <property type="entry name" value="FHA"/>
    <property type="match status" value="1"/>
</dbReference>
<name>A0A9P1BJV0_9DINO</name>
<dbReference type="GO" id="GO:0003777">
    <property type="term" value="F:microtubule motor activity"/>
    <property type="evidence" value="ECO:0007669"/>
    <property type="project" value="InterPro"/>
</dbReference>
<feature type="binding site" evidence="5">
    <location>
        <begin position="115"/>
        <end position="122"/>
    </location>
    <ligand>
        <name>ATP</name>
        <dbReference type="ChEBI" id="CHEBI:30616"/>
    </ligand>
</feature>
<evidence type="ECO:0000313" key="9">
    <source>
        <dbReference type="EMBL" id="CAI3972911.1"/>
    </source>
</evidence>
<evidence type="ECO:0000256" key="5">
    <source>
        <dbReference type="PROSITE-ProRule" id="PRU00283"/>
    </source>
</evidence>
<keyword evidence="11" id="KW-1185">Reference proteome</keyword>
<dbReference type="OrthoDB" id="3176171at2759"/>
<feature type="domain" description="FHA" evidence="7">
    <location>
        <begin position="479"/>
        <end position="537"/>
    </location>
</feature>
<dbReference type="FunFam" id="3.40.850.10:FF:000063">
    <property type="entry name" value="Kinesin-like protein"/>
    <property type="match status" value="1"/>
</dbReference>
<dbReference type="InterPro" id="IPR000253">
    <property type="entry name" value="FHA_dom"/>
</dbReference>
<dbReference type="Pfam" id="PF00225">
    <property type="entry name" value="Kinesin"/>
    <property type="match status" value="1"/>
</dbReference>
<keyword evidence="2 5" id="KW-0067">ATP-binding</keyword>
<dbReference type="Gene3D" id="3.40.850.10">
    <property type="entry name" value="Kinesin motor domain"/>
    <property type="match status" value="1"/>
</dbReference>
<dbReference type="SMART" id="SM00129">
    <property type="entry name" value="KISc"/>
    <property type="match status" value="1"/>
</dbReference>
<organism evidence="9">
    <name type="scientific">Cladocopium goreaui</name>
    <dbReference type="NCBI Taxonomy" id="2562237"/>
    <lineage>
        <taxon>Eukaryota</taxon>
        <taxon>Sar</taxon>
        <taxon>Alveolata</taxon>
        <taxon>Dinophyceae</taxon>
        <taxon>Suessiales</taxon>
        <taxon>Symbiodiniaceae</taxon>
        <taxon>Cladocopium</taxon>
    </lineage>
</organism>
<dbReference type="PANTHER" id="PTHR47117">
    <property type="entry name" value="STAR-RELATED LIPID TRANSFER PROTEIN 9"/>
    <property type="match status" value="1"/>
</dbReference>
<feature type="region of interest" description="Disordered" evidence="6">
    <location>
        <begin position="1003"/>
        <end position="1099"/>
    </location>
</feature>
<proteinExistence type="inferred from homology"/>
<dbReference type="SUPFAM" id="SSF52540">
    <property type="entry name" value="P-loop containing nucleoside triphosphate hydrolases"/>
    <property type="match status" value="1"/>
</dbReference>
<dbReference type="Proteomes" id="UP001152797">
    <property type="component" value="Unassembled WGS sequence"/>
</dbReference>
<evidence type="ECO:0000259" key="7">
    <source>
        <dbReference type="PROSITE" id="PS50006"/>
    </source>
</evidence>
<dbReference type="InterPro" id="IPR036961">
    <property type="entry name" value="Kinesin_motor_dom_sf"/>
</dbReference>
<feature type="region of interest" description="Disordered" evidence="6">
    <location>
        <begin position="641"/>
        <end position="674"/>
    </location>
</feature>